<organism evidence="2">
    <name type="scientific">Anguilla anguilla</name>
    <name type="common">European freshwater eel</name>
    <name type="synonym">Muraena anguilla</name>
    <dbReference type="NCBI Taxonomy" id="7936"/>
    <lineage>
        <taxon>Eukaryota</taxon>
        <taxon>Metazoa</taxon>
        <taxon>Chordata</taxon>
        <taxon>Craniata</taxon>
        <taxon>Vertebrata</taxon>
        <taxon>Euteleostomi</taxon>
        <taxon>Actinopterygii</taxon>
        <taxon>Neopterygii</taxon>
        <taxon>Teleostei</taxon>
        <taxon>Anguilliformes</taxon>
        <taxon>Anguillidae</taxon>
        <taxon>Anguilla</taxon>
    </lineage>
</organism>
<feature type="transmembrane region" description="Helical" evidence="1">
    <location>
        <begin position="15"/>
        <end position="36"/>
    </location>
</feature>
<dbReference type="EMBL" id="GBXM01037672">
    <property type="protein sequence ID" value="JAH70905.1"/>
    <property type="molecule type" value="Transcribed_RNA"/>
</dbReference>
<protein>
    <submittedName>
        <fullName evidence="2">Uncharacterized protein</fullName>
    </submittedName>
</protein>
<evidence type="ECO:0000313" key="2">
    <source>
        <dbReference type="EMBL" id="JAH70905.1"/>
    </source>
</evidence>
<keyword evidence="1" id="KW-1133">Transmembrane helix</keyword>
<reference evidence="2" key="2">
    <citation type="journal article" date="2015" name="Fish Shellfish Immunol.">
        <title>Early steps in the European eel (Anguilla anguilla)-Vibrio vulnificus interaction in the gills: Role of the RtxA13 toxin.</title>
        <authorList>
            <person name="Callol A."/>
            <person name="Pajuelo D."/>
            <person name="Ebbesson L."/>
            <person name="Teles M."/>
            <person name="MacKenzie S."/>
            <person name="Amaro C."/>
        </authorList>
    </citation>
    <scope>NUCLEOTIDE SEQUENCE</scope>
</reference>
<accession>A0A0E9V0E8</accession>
<name>A0A0E9V0E8_ANGAN</name>
<keyword evidence="1" id="KW-0472">Membrane</keyword>
<proteinExistence type="predicted"/>
<sequence length="72" mass="8299">MAQEPVLPPKIILKAIPSMFVSVLLFIKIQVLQVFLRCKWLAIKVNSISQHLSKFTSFVAHCDEHGRIVRKR</sequence>
<evidence type="ECO:0000256" key="1">
    <source>
        <dbReference type="SAM" id="Phobius"/>
    </source>
</evidence>
<reference evidence="2" key="1">
    <citation type="submission" date="2014-11" db="EMBL/GenBank/DDBJ databases">
        <authorList>
            <person name="Amaro Gonzalez C."/>
        </authorList>
    </citation>
    <scope>NUCLEOTIDE SEQUENCE</scope>
</reference>
<keyword evidence="1" id="KW-0812">Transmembrane</keyword>
<dbReference type="AlphaFoldDB" id="A0A0E9V0E8"/>